<feature type="region of interest" description="Disordered" evidence="1">
    <location>
        <begin position="137"/>
        <end position="160"/>
    </location>
</feature>
<evidence type="ECO:0000313" key="3">
    <source>
        <dbReference type="EMBL" id="BBL05189.1"/>
    </source>
</evidence>
<evidence type="ECO:0000256" key="1">
    <source>
        <dbReference type="SAM" id="MobiDB-lite"/>
    </source>
</evidence>
<gene>
    <name evidence="3" type="ORF">A5CBH24_25020</name>
</gene>
<feature type="chain" id="PRO_5021292262" description="DUF4625 domain-containing protein" evidence="2">
    <location>
        <begin position="22"/>
        <end position="160"/>
    </location>
</feature>
<organism evidence="3 4">
    <name type="scientific">Alistipes communis</name>
    <dbReference type="NCBI Taxonomy" id="2585118"/>
    <lineage>
        <taxon>Bacteria</taxon>
        <taxon>Pseudomonadati</taxon>
        <taxon>Bacteroidota</taxon>
        <taxon>Bacteroidia</taxon>
        <taxon>Bacteroidales</taxon>
        <taxon>Rikenellaceae</taxon>
        <taxon>Alistipes</taxon>
    </lineage>
</organism>
<protein>
    <recommendedName>
        <fullName evidence="5">DUF4625 domain-containing protein</fullName>
    </recommendedName>
</protein>
<name>A0A4Y1WY40_9BACT</name>
<evidence type="ECO:0008006" key="5">
    <source>
        <dbReference type="Google" id="ProtNLM"/>
    </source>
</evidence>
<dbReference type="Proteomes" id="UP000318946">
    <property type="component" value="Chromosome"/>
</dbReference>
<dbReference type="EMBL" id="AP019735">
    <property type="protein sequence ID" value="BBL05189.1"/>
    <property type="molecule type" value="Genomic_DNA"/>
</dbReference>
<evidence type="ECO:0000313" key="4">
    <source>
        <dbReference type="Proteomes" id="UP000318946"/>
    </source>
</evidence>
<dbReference type="GeneID" id="78343216"/>
<keyword evidence="2" id="KW-0732">Signal</keyword>
<proteinExistence type="predicted"/>
<evidence type="ECO:0000256" key="2">
    <source>
        <dbReference type="SAM" id="SignalP"/>
    </source>
</evidence>
<dbReference type="KEGG" id="acou:A5CBH24_25020"/>
<feature type="signal peptide" evidence="2">
    <location>
        <begin position="1"/>
        <end position="21"/>
    </location>
</feature>
<accession>A0A4Y1WY40</accession>
<dbReference type="AlphaFoldDB" id="A0A4Y1WY40"/>
<sequence>MKKLIVWAVLSAAVAVLPSCGDDEGEGCSTPVISEVNYSPKNPSKSEEVTVTARIRNEHCPFQACVTYQVDSITGTWGNTTESYRSTDPVYSTVAGETYDFMAKIPATKLTGRKVRFMIEVTTQHRLYVSSDFEEYVVPGPIEPDPDQPGDSGESDGSEK</sequence>
<reference evidence="4" key="1">
    <citation type="submission" date="2019-06" db="EMBL/GenBank/DDBJ databases">
        <title>Alistipes onderdonkii subsp. vulgaris subsp. nov., Alistipes dispar sp. nov. and Alistipes communis sp. nov., isolated from human faeces, and creation of Alistipes onderdonkii subsp. onderdonkii subsp. nov.</title>
        <authorList>
            <person name="Sakamoto M."/>
            <person name="Ikeyama N."/>
            <person name="Ogata Y."/>
            <person name="Suda W."/>
            <person name="Iino T."/>
            <person name="Hattori M."/>
            <person name="Ohkuma M."/>
        </authorList>
    </citation>
    <scope>NUCLEOTIDE SEQUENCE [LARGE SCALE GENOMIC DNA]</scope>
    <source>
        <strain evidence="4">5CBH24</strain>
    </source>
</reference>
<feature type="compositionally biased region" description="Acidic residues" evidence="1">
    <location>
        <begin position="144"/>
        <end position="160"/>
    </location>
</feature>
<dbReference type="RefSeq" id="WP_141413404.1">
    <property type="nucleotide sequence ID" value="NZ_AP019735.1"/>
</dbReference>
<keyword evidence="4" id="KW-1185">Reference proteome</keyword>